<protein>
    <recommendedName>
        <fullName evidence="4">DoxX family membrane protein</fullName>
    </recommendedName>
</protein>
<feature type="transmembrane region" description="Helical" evidence="1">
    <location>
        <begin position="90"/>
        <end position="108"/>
    </location>
</feature>
<dbReference type="EMBL" id="SRLH01000004">
    <property type="protein sequence ID" value="TGD57993.1"/>
    <property type="molecule type" value="Genomic_DNA"/>
</dbReference>
<comment type="caution">
    <text evidence="2">The sequence shown here is derived from an EMBL/GenBank/DDBJ whole genome shotgun (WGS) entry which is preliminary data.</text>
</comment>
<keyword evidence="1" id="KW-1133">Transmembrane helix</keyword>
<sequence>MKPLFLLLVAFLLAFLSQKLFLGQYGFPLSGRIAMCAMLFFTAIGHFAFTKGMTMMIPGNLPFKKEMVYLTGALEVFLGIGLLFEPTRNYAAWALLLFFILMLPANIYSSLKHIDYQKGTLDGPGPNYLWFRIPLQLFFMAWVYWFSIQY</sequence>
<feature type="transmembrane region" description="Helical" evidence="1">
    <location>
        <begin position="67"/>
        <end position="84"/>
    </location>
</feature>
<dbReference type="OrthoDB" id="673526at2"/>
<keyword evidence="1" id="KW-0472">Membrane</keyword>
<keyword evidence="3" id="KW-1185">Reference proteome</keyword>
<organism evidence="2 3">
    <name type="scientific">Flavobacterium humi</name>
    <dbReference type="NCBI Taxonomy" id="2562683"/>
    <lineage>
        <taxon>Bacteria</taxon>
        <taxon>Pseudomonadati</taxon>
        <taxon>Bacteroidota</taxon>
        <taxon>Flavobacteriia</taxon>
        <taxon>Flavobacteriales</taxon>
        <taxon>Flavobacteriaceae</taxon>
        <taxon>Flavobacterium</taxon>
    </lineage>
</organism>
<evidence type="ECO:0008006" key="4">
    <source>
        <dbReference type="Google" id="ProtNLM"/>
    </source>
</evidence>
<dbReference type="Proteomes" id="UP000297407">
    <property type="component" value="Unassembled WGS sequence"/>
</dbReference>
<dbReference type="RefSeq" id="WP_135526165.1">
    <property type="nucleotide sequence ID" value="NZ_SRLH01000004.1"/>
</dbReference>
<gene>
    <name evidence="2" type="ORF">E4635_08260</name>
</gene>
<evidence type="ECO:0000313" key="3">
    <source>
        <dbReference type="Proteomes" id="UP000297407"/>
    </source>
</evidence>
<keyword evidence="1" id="KW-0812">Transmembrane</keyword>
<accession>A0A4Z0L6S8</accession>
<name>A0A4Z0L6S8_9FLAO</name>
<dbReference type="PANTHER" id="PTHR36974:SF1">
    <property type="entry name" value="DOXX FAMILY MEMBRANE PROTEIN"/>
    <property type="match status" value="1"/>
</dbReference>
<feature type="transmembrane region" description="Helical" evidence="1">
    <location>
        <begin position="129"/>
        <end position="148"/>
    </location>
</feature>
<dbReference type="PANTHER" id="PTHR36974">
    <property type="entry name" value="MEMBRANE PROTEIN-RELATED"/>
    <property type="match status" value="1"/>
</dbReference>
<reference evidence="2 3" key="1">
    <citation type="submission" date="2019-04" db="EMBL/GenBank/DDBJ databases">
        <title>Flavobacterium sp. strain DS2-A Genome sequencing and assembly.</title>
        <authorList>
            <person name="Kim I."/>
        </authorList>
    </citation>
    <scope>NUCLEOTIDE SEQUENCE [LARGE SCALE GENOMIC DNA]</scope>
    <source>
        <strain evidence="2 3">DS2-A</strain>
    </source>
</reference>
<dbReference type="AlphaFoldDB" id="A0A4Z0L6S8"/>
<evidence type="ECO:0000313" key="2">
    <source>
        <dbReference type="EMBL" id="TGD57993.1"/>
    </source>
</evidence>
<proteinExistence type="predicted"/>
<evidence type="ECO:0000256" key="1">
    <source>
        <dbReference type="SAM" id="Phobius"/>
    </source>
</evidence>
<feature type="transmembrane region" description="Helical" evidence="1">
    <location>
        <begin position="29"/>
        <end position="47"/>
    </location>
</feature>